<feature type="non-terminal residue" evidence="2">
    <location>
        <position position="1"/>
    </location>
</feature>
<reference evidence="2 3" key="1">
    <citation type="journal article" date="2021" name="Nat. Plants">
        <title>The Taxus genome provides insights into paclitaxel biosynthesis.</title>
        <authorList>
            <person name="Xiong X."/>
            <person name="Gou J."/>
            <person name="Liao Q."/>
            <person name="Li Y."/>
            <person name="Zhou Q."/>
            <person name="Bi G."/>
            <person name="Li C."/>
            <person name="Du R."/>
            <person name="Wang X."/>
            <person name="Sun T."/>
            <person name="Guo L."/>
            <person name="Liang H."/>
            <person name="Lu P."/>
            <person name="Wu Y."/>
            <person name="Zhang Z."/>
            <person name="Ro D.K."/>
            <person name="Shang Y."/>
            <person name="Huang S."/>
            <person name="Yan J."/>
        </authorList>
    </citation>
    <scope>NUCLEOTIDE SEQUENCE [LARGE SCALE GENOMIC DNA]</scope>
    <source>
        <strain evidence="2">Ta-2019</strain>
    </source>
</reference>
<dbReference type="Proteomes" id="UP000824469">
    <property type="component" value="Unassembled WGS sequence"/>
</dbReference>
<feature type="region of interest" description="Disordered" evidence="1">
    <location>
        <begin position="139"/>
        <end position="166"/>
    </location>
</feature>
<evidence type="ECO:0000313" key="2">
    <source>
        <dbReference type="EMBL" id="KAH9326020.1"/>
    </source>
</evidence>
<organism evidence="2 3">
    <name type="scientific">Taxus chinensis</name>
    <name type="common">Chinese yew</name>
    <name type="synonym">Taxus wallichiana var. chinensis</name>
    <dbReference type="NCBI Taxonomy" id="29808"/>
    <lineage>
        <taxon>Eukaryota</taxon>
        <taxon>Viridiplantae</taxon>
        <taxon>Streptophyta</taxon>
        <taxon>Embryophyta</taxon>
        <taxon>Tracheophyta</taxon>
        <taxon>Spermatophyta</taxon>
        <taxon>Pinopsida</taxon>
        <taxon>Pinidae</taxon>
        <taxon>Conifers II</taxon>
        <taxon>Cupressales</taxon>
        <taxon>Taxaceae</taxon>
        <taxon>Taxus</taxon>
    </lineage>
</organism>
<name>A0AA38GQ98_TAXCH</name>
<accession>A0AA38GQ98</accession>
<comment type="caution">
    <text evidence="2">The sequence shown here is derived from an EMBL/GenBank/DDBJ whole genome shotgun (WGS) entry which is preliminary data.</text>
</comment>
<evidence type="ECO:0000313" key="3">
    <source>
        <dbReference type="Proteomes" id="UP000824469"/>
    </source>
</evidence>
<keyword evidence="3" id="KW-1185">Reference proteome</keyword>
<evidence type="ECO:0000256" key="1">
    <source>
        <dbReference type="SAM" id="MobiDB-lite"/>
    </source>
</evidence>
<gene>
    <name evidence="2" type="ORF">KI387_006198</name>
</gene>
<sequence length="166" mass="17196">ALQHLARPSGWSALNRGLLAQWPVQLSTHGCRSARGPVGQHGRVEPGRHAQPLVEVPGPREGGLVCVGGGWGGVLGPGGFEHMVSLRKVALQGRENLLGMGGPGGVGSPPRLRQVGRVASARWAGQRLAYGEVPLKGRRFRQSSPGSVVSIGHVPPRPQEGGTGSA</sequence>
<proteinExistence type="predicted"/>
<dbReference type="EMBL" id="JAHRHJ020000002">
    <property type="protein sequence ID" value="KAH9326020.1"/>
    <property type="molecule type" value="Genomic_DNA"/>
</dbReference>
<protein>
    <submittedName>
        <fullName evidence="2">Uncharacterized protein</fullName>
    </submittedName>
</protein>
<dbReference type="AlphaFoldDB" id="A0AA38GQ98"/>